<evidence type="ECO:0000256" key="5">
    <source>
        <dbReference type="SAM" id="MobiDB-lite"/>
    </source>
</evidence>
<sequence length="143" mass="15426">MKPAAWVGLAIIVGALAFGSRAFVANLTPYVTFEQARNARGNVQVMGKLDKKSIEFADDKTLRFTLVAPDGERLPVRYGSVRPANFEQAIEVTAIGNYDGQFFQAANLLVKCPSKYQGTEIKEYNAPKPSSAPSNGMPVMPGG</sequence>
<dbReference type="GO" id="GO:0020037">
    <property type="term" value="F:heme binding"/>
    <property type="evidence" value="ECO:0007669"/>
    <property type="project" value="InterPro"/>
</dbReference>
<dbReference type="GO" id="GO:0017003">
    <property type="term" value="P:protein-heme linkage"/>
    <property type="evidence" value="ECO:0007669"/>
    <property type="project" value="InterPro"/>
</dbReference>
<reference evidence="6" key="1">
    <citation type="submission" date="2020-02" db="EMBL/GenBank/DDBJ databases">
        <authorList>
            <person name="Meier V. D."/>
        </authorList>
    </citation>
    <scope>NUCLEOTIDE SEQUENCE</scope>
    <source>
        <strain evidence="6">AVDCRST_MAG63</strain>
    </source>
</reference>
<dbReference type="SUPFAM" id="SSF82093">
    <property type="entry name" value="Heme chaperone CcmE"/>
    <property type="match status" value="1"/>
</dbReference>
<evidence type="ECO:0000256" key="3">
    <source>
        <dbReference type="ARBA" id="ARBA00022748"/>
    </source>
</evidence>
<comment type="subcellular location">
    <subcellularLocation>
        <location evidence="1">Membrane</location>
    </subcellularLocation>
</comment>
<evidence type="ECO:0000256" key="1">
    <source>
        <dbReference type="ARBA" id="ARBA00004370"/>
    </source>
</evidence>
<feature type="region of interest" description="Disordered" evidence="5">
    <location>
        <begin position="123"/>
        <end position="143"/>
    </location>
</feature>
<keyword evidence="3" id="KW-0201">Cytochrome c-type biogenesis</keyword>
<dbReference type="GO" id="GO:0005886">
    <property type="term" value="C:plasma membrane"/>
    <property type="evidence" value="ECO:0007669"/>
    <property type="project" value="InterPro"/>
</dbReference>
<gene>
    <name evidence="6" type="ORF">AVDCRST_MAG63-694</name>
</gene>
<name>A0A6J4HIF9_9BACT</name>
<keyword evidence="4" id="KW-0472">Membrane</keyword>
<organism evidence="6">
    <name type="scientific">uncultured Armatimonadetes bacterium</name>
    <dbReference type="NCBI Taxonomy" id="157466"/>
    <lineage>
        <taxon>Bacteria</taxon>
        <taxon>Bacillati</taxon>
        <taxon>Armatimonadota</taxon>
        <taxon>environmental samples</taxon>
    </lineage>
</organism>
<dbReference type="Gene3D" id="2.40.50.140">
    <property type="entry name" value="Nucleic acid-binding proteins"/>
    <property type="match status" value="1"/>
</dbReference>
<keyword evidence="2" id="KW-0349">Heme</keyword>
<evidence type="ECO:0000256" key="2">
    <source>
        <dbReference type="ARBA" id="ARBA00022617"/>
    </source>
</evidence>
<dbReference type="InterPro" id="IPR004329">
    <property type="entry name" value="CcmE"/>
</dbReference>
<dbReference type="GO" id="GO:0017004">
    <property type="term" value="P:cytochrome complex assembly"/>
    <property type="evidence" value="ECO:0007669"/>
    <property type="project" value="UniProtKB-KW"/>
</dbReference>
<keyword evidence="2" id="KW-0408">Iron</keyword>
<dbReference type="Pfam" id="PF03100">
    <property type="entry name" value="CcmE"/>
    <property type="match status" value="1"/>
</dbReference>
<dbReference type="AlphaFoldDB" id="A0A6J4HIF9"/>
<proteinExistence type="predicted"/>
<dbReference type="InterPro" id="IPR036127">
    <property type="entry name" value="CcmE-like_sf"/>
</dbReference>
<keyword evidence="2" id="KW-0479">Metal-binding</keyword>
<dbReference type="EMBL" id="CADCTO010000093">
    <property type="protein sequence ID" value="CAA9225332.1"/>
    <property type="molecule type" value="Genomic_DNA"/>
</dbReference>
<evidence type="ECO:0000313" key="6">
    <source>
        <dbReference type="EMBL" id="CAA9225332.1"/>
    </source>
</evidence>
<evidence type="ECO:0000256" key="4">
    <source>
        <dbReference type="ARBA" id="ARBA00023136"/>
    </source>
</evidence>
<accession>A0A6J4HIF9</accession>
<protein>
    <submittedName>
        <fullName evidence="6">Cytochrome c-type biogenesis protein CcmE, heme chaperone</fullName>
    </submittedName>
</protein>
<dbReference type="InterPro" id="IPR012340">
    <property type="entry name" value="NA-bd_OB-fold"/>
</dbReference>